<dbReference type="OrthoDB" id="4522394at2759"/>
<dbReference type="AlphaFoldDB" id="A0A5N6TXD1"/>
<evidence type="ECO:0000313" key="1">
    <source>
        <dbReference type="EMBL" id="KAE8151042.1"/>
    </source>
</evidence>
<keyword evidence="2" id="KW-1185">Reference proteome</keyword>
<sequence>MPEIHGLKYDESDMALFHAKLSFHSTIEERIASGDSNLSSIADAQSKLIRRWDMLKCMEKEMADKGKSLDPAERKQLAQYQWRYKHLEELARGQASGHKG</sequence>
<dbReference type="EMBL" id="ML742079">
    <property type="protein sequence ID" value="KAE8151042.1"/>
    <property type="molecule type" value="Genomic_DNA"/>
</dbReference>
<name>A0A5N6TXD1_ASPAV</name>
<evidence type="ECO:0000313" key="2">
    <source>
        <dbReference type="Proteomes" id="UP000325780"/>
    </source>
</evidence>
<gene>
    <name evidence="1" type="ORF">BDV25DRAFT_139198</name>
</gene>
<dbReference type="Proteomes" id="UP000325780">
    <property type="component" value="Unassembled WGS sequence"/>
</dbReference>
<proteinExistence type="predicted"/>
<organism evidence="1 2">
    <name type="scientific">Aspergillus avenaceus</name>
    <dbReference type="NCBI Taxonomy" id="36643"/>
    <lineage>
        <taxon>Eukaryota</taxon>
        <taxon>Fungi</taxon>
        <taxon>Dikarya</taxon>
        <taxon>Ascomycota</taxon>
        <taxon>Pezizomycotina</taxon>
        <taxon>Eurotiomycetes</taxon>
        <taxon>Eurotiomycetidae</taxon>
        <taxon>Eurotiales</taxon>
        <taxon>Aspergillaceae</taxon>
        <taxon>Aspergillus</taxon>
        <taxon>Aspergillus subgen. Circumdati</taxon>
    </lineage>
</organism>
<accession>A0A5N6TXD1</accession>
<protein>
    <submittedName>
        <fullName evidence="1">Uncharacterized protein</fullName>
    </submittedName>
</protein>
<reference evidence="1 2" key="1">
    <citation type="submission" date="2019-04" db="EMBL/GenBank/DDBJ databases">
        <title>Friends and foes A comparative genomics study of 23 Aspergillus species from section Flavi.</title>
        <authorList>
            <consortium name="DOE Joint Genome Institute"/>
            <person name="Kjaerbolling I."/>
            <person name="Vesth T."/>
            <person name="Frisvad J.C."/>
            <person name="Nybo J.L."/>
            <person name="Theobald S."/>
            <person name="Kildgaard S."/>
            <person name="Isbrandt T."/>
            <person name="Kuo A."/>
            <person name="Sato A."/>
            <person name="Lyhne E.K."/>
            <person name="Kogle M.E."/>
            <person name="Wiebenga A."/>
            <person name="Kun R.S."/>
            <person name="Lubbers R.J."/>
            <person name="Makela M.R."/>
            <person name="Barry K."/>
            <person name="Chovatia M."/>
            <person name="Clum A."/>
            <person name="Daum C."/>
            <person name="Haridas S."/>
            <person name="He G."/>
            <person name="LaButti K."/>
            <person name="Lipzen A."/>
            <person name="Mondo S."/>
            <person name="Riley R."/>
            <person name="Salamov A."/>
            <person name="Simmons B.A."/>
            <person name="Magnuson J.K."/>
            <person name="Henrissat B."/>
            <person name="Mortensen U.H."/>
            <person name="Larsen T.O."/>
            <person name="Devries R.P."/>
            <person name="Grigoriev I.V."/>
            <person name="Machida M."/>
            <person name="Baker S.E."/>
            <person name="Andersen M.R."/>
        </authorList>
    </citation>
    <scope>NUCLEOTIDE SEQUENCE [LARGE SCALE GENOMIC DNA]</scope>
    <source>
        <strain evidence="1 2">IBT 18842</strain>
    </source>
</reference>